<evidence type="ECO:0000256" key="12">
    <source>
        <dbReference type="ARBA" id="ARBA00023136"/>
    </source>
</evidence>
<evidence type="ECO:0000256" key="11">
    <source>
        <dbReference type="ARBA" id="ARBA00023010"/>
    </source>
</evidence>
<evidence type="ECO:0000256" key="13">
    <source>
        <dbReference type="SAM" id="Phobius"/>
    </source>
</evidence>
<dbReference type="GO" id="GO:0015031">
    <property type="term" value="P:protein transport"/>
    <property type="evidence" value="ECO:0007669"/>
    <property type="project" value="UniProtKB-KW"/>
</dbReference>
<keyword evidence="9" id="KW-0653">Protein transport</keyword>
<keyword evidence="11" id="KW-0811">Translocation</keyword>
<organism evidence="14 15">
    <name type="scientific">Paramesorhizobium deserti</name>
    <dbReference type="NCBI Taxonomy" id="1494590"/>
    <lineage>
        <taxon>Bacteria</taxon>
        <taxon>Pseudomonadati</taxon>
        <taxon>Pseudomonadota</taxon>
        <taxon>Alphaproteobacteria</taxon>
        <taxon>Hyphomicrobiales</taxon>
        <taxon>Phyllobacteriaceae</taxon>
        <taxon>Paramesorhizobium</taxon>
    </lineage>
</organism>
<dbReference type="STRING" id="1494590.ATN84_07670"/>
<dbReference type="Proteomes" id="UP000070107">
    <property type="component" value="Unassembled WGS sequence"/>
</dbReference>
<reference evidence="14 15" key="1">
    <citation type="submission" date="2015-11" db="EMBL/GenBank/DDBJ databases">
        <title>Draft genome sequence of Paramesorhizobium deserti A-3-E, a strain highly resistant to diverse beta-lactam antibiotics.</title>
        <authorList>
            <person name="Lv R."/>
            <person name="Yang X."/>
            <person name="Fang N."/>
            <person name="Guo J."/>
            <person name="Luo X."/>
            <person name="Peng F."/>
            <person name="Yang R."/>
            <person name="Cui Y."/>
            <person name="Fang C."/>
            <person name="Song Y."/>
        </authorList>
    </citation>
    <scope>NUCLEOTIDE SEQUENCE [LARGE SCALE GENOMIC DNA]</scope>
    <source>
        <strain evidence="14 15">A-3-E</strain>
    </source>
</reference>
<comment type="function">
    <text evidence="1">The SecYEG-SecDF-YajC-YidC holo-translocon (HTL) protein secretase/insertase is a supercomplex required for protein secretion, insertion of proteins into membranes, and assembly of membrane protein complexes. While the SecYEG complex is essential for assembly of a number of proteins and complexes, the SecDF-YajC-YidC subcomplex facilitates these functions.</text>
</comment>
<dbReference type="NCBIfam" id="TIGR00739">
    <property type="entry name" value="yajC"/>
    <property type="match status" value="1"/>
</dbReference>
<protein>
    <recommendedName>
        <fullName evidence="5">Sec translocon accessory complex subunit YajC</fullName>
    </recommendedName>
</protein>
<proteinExistence type="inferred from homology"/>
<comment type="subunit">
    <text evidence="4">Part of the SecDF-YidC-YajC translocase complex. The SecDF-YidC-YajC translocase forms a supercomplex with SecYEG, called the holo-translocon (HTL).</text>
</comment>
<comment type="caution">
    <text evidence="14">The sequence shown here is derived from an EMBL/GenBank/DDBJ whole genome shotgun (WGS) entry which is preliminary data.</text>
</comment>
<evidence type="ECO:0000313" key="15">
    <source>
        <dbReference type="Proteomes" id="UP000070107"/>
    </source>
</evidence>
<keyword evidence="10 13" id="KW-1133">Transmembrane helix</keyword>
<evidence type="ECO:0000256" key="7">
    <source>
        <dbReference type="ARBA" id="ARBA00022475"/>
    </source>
</evidence>
<dbReference type="PANTHER" id="PTHR33909">
    <property type="entry name" value="SEC TRANSLOCON ACCESSORY COMPLEX SUBUNIT YAJC"/>
    <property type="match status" value="1"/>
</dbReference>
<keyword evidence="12 13" id="KW-0472">Membrane</keyword>
<comment type="subcellular location">
    <subcellularLocation>
        <location evidence="2">Cell membrane</location>
        <topology evidence="2">Single-pass membrane protein</topology>
    </subcellularLocation>
</comment>
<keyword evidence="15" id="KW-1185">Reference proteome</keyword>
<evidence type="ECO:0000256" key="2">
    <source>
        <dbReference type="ARBA" id="ARBA00004162"/>
    </source>
</evidence>
<evidence type="ECO:0000313" key="14">
    <source>
        <dbReference type="EMBL" id="KXF77270.1"/>
    </source>
</evidence>
<dbReference type="GO" id="GO:0005886">
    <property type="term" value="C:plasma membrane"/>
    <property type="evidence" value="ECO:0007669"/>
    <property type="project" value="UniProtKB-SubCell"/>
</dbReference>
<feature type="transmembrane region" description="Helical" evidence="13">
    <location>
        <begin position="20"/>
        <end position="38"/>
    </location>
</feature>
<dbReference type="RefSeq" id="WP_068881457.1">
    <property type="nucleotide sequence ID" value="NZ_LNTU01000012.1"/>
</dbReference>
<accession>A0A135HVQ4</accession>
<evidence type="ECO:0000256" key="10">
    <source>
        <dbReference type="ARBA" id="ARBA00022989"/>
    </source>
</evidence>
<keyword evidence="6" id="KW-0813">Transport</keyword>
<dbReference type="OrthoDB" id="9811406at2"/>
<dbReference type="InterPro" id="IPR003849">
    <property type="entry name" value="Preprotein_translocase_YajC"/>
</dbReference>
<dbReference type="PANTHER" id="PTHR33909:SF1">
    <property type="entry name" value="SEC TRANSLOCON ACCESSORY COMPLEX SUBUNIT YAJC"/>
    <property type="match status" value="1"/>
</dbReference>
<gene>
    <name evidence="14" type="ORF">ATN84_07670</name>
</gene>
<evidence type="ECO:0000256" key="1">
    <source>
        <dbReference type="ARBA" id="ARBA00002061"/>
    </source>
</evidence>
<evidence type="ECO:0000256" key="3">
    <source>
        <dbReference type="ARBA" id="ARBA00006742"/>
    </source>
</evidence>
<evidence type="ECO:0000256" key="5">
    <source>
        <dbReference type="ARBA" id="ARBA00014962"/>
    </source>
</evidence>
<evidence type="ECO:0000256" key="9">
    <source>
        <dbReference type="ARBA" id="ARBA00022927"/>
    </source>
</evidence>
<keyword evidence="8 13" id="KW-0812">Transmembrane</keyword>
<dbReference type="EMBL" id="LNTU01000012">
    <property type="protein sequence ID" value="KXF77270.1"/>
    <property type="molecule type" value="Genomic_DNA"/>
</dbReference>
<dbReference type="AlphaFoldDB" id="A0A135HVQ4"/>
<dbReference type="PRINTS" id="PR01853">
    <property type="entry name" value="YAJCTRNLCASE"/>
</dbReference>
<dbReference type="Pfam" id="PF02699">
    <property type="entry name" value="YajC"/>
    <property type="match status" value="1"/>
</dbReference>
<sequence length="111" mass="12282">MITPAFAQAPGGAPFGPDMLMSILPFILIFVIMYFLIIRPQRTQMKKREEMLKAIRRGDTIVAGGMVAKVTKVVDDNELEVEIADGVKVRVLRGLVTDVRVKGEPVADNKK</sequence>
<dbReference type="SMART" id="SM01323">
    <property type="entry name" value="YajC"/>
    <property type="match status" value="1"/>
</dbReference>
<evidence type="ECO:0000256" key="4">
    <source>
        <dbReference type="ARBA" id="ARBA00011718"/>
    </source>
</evidence>
<evidence type="ECO:0000256" key="6">
    <source>
        <dbReference type="ARBA" id="ARBA00022448"/>
    </source>
</evidence>
<keyword evidence="7" id="KW-1003">Cell membrane</keyword>
<name>A0A135HVQ4_9HYPH</name>
<comment type="similarity">
    <text evidence="3">Belongs to the YajC family.</text>
</comment>
<evidence type="ECO:0000256" key="8">
    <source>
        <dbReference type="ARBA" id="ARBA00022692"/>
    </source>
</evidence>